<evidence type="ECO:0000313" key="2">
    <source>
        <dbReference type="Proteomes" id="UP000324194"/>
    </source>
</evidence>
<protein>
    <submittedName>
        <fullName evidence="1">Uncharacterized protein</fullName>
    </submittedName>
</protein>
<dbReference type="AlphaFoldDB" id="A0A5E4PIW1"/>
<dbReference type="RefSeq" id="WP_148339574.1">
    <property type="nucleotide sequence ID" value="NZ_LR699119.1"/>
</dbReference>
<sequence length="141" mass="16361">MAMTLEQQLEIEFRTRKTREKDFDMDALLRVVNAGCDKLRKGERFGDADEALQFLRHYAVVRDIALAAHLGEHMQNEYGITPRQLQECRSLHGEIEKSHREVHRDPALFHAVAAVLRREDFESLFEKFAPSSRPVDHPHQG</sequence>
<keyword evidence="2" id="KW-1185">Reference proteome</keyword>
<reference evidence="1 2" key="1">
    <citation type="submission" date="2019-08" db="EMBL/GenBank/DDBJ databases">
        <authorList>
            <person name="Guy L."/>
        </authorList>
    </citation>
    <scope>NUCLEOTIDE SEQUENCE [LARGE SCALE GENOMIC DNA]</scope>
    <source>
        <strain evidence="1 2">SGT-108</strain>
    </source>
</reference>
<dbReference type="KEGG" id="asip:AQUSIP_16640"/>
<dbReference type="EMBL" id="LR699119">
    <property type="protein sequence ID" value="VVC76353.1"/>
    <property type="molecule type" value="Genomic_DNA"/>
</dbReference>
<proteinExistence type="predicted"/>
<organism evidence="1 2">
    <name type="scientific">Aquicella siphonis</name>
    <dbReference type="NCBI Taxonomy" id="254247"/>
    <lineage>
        <taxon>Bacteria</taxon>
        <taxon>Pseudomonadati</taxon>
        <taxon>Pseudomonadota</taxon>
        <taxon>Gammaproteobacteria</taxon>
        <taxon>Legionellales</taxon>
        <taxon>Coxiellaceae</taxon>
        <taxon>Aquicella</taxon>
    </lineage>
</organism>
<evidence type="ECO:0000313" key="1">
    <source>
        <dbReference type="EMBL" id="VVC76353.1"/>
    </source>
</evidence>
<accession>A0A5E4PIW1</accession>
<name>A0A5E4PIW1_9COXI</name>
<dbReference type="Proteomes" id="UP000324194">
    <property type="component" value="Chromosome 1"/>
</dbReference>
<gene>
    <name evidence="1" type="ORF">AQUSIP_16640</name>
</gene>